<reference evidence="1 2" key="1">
    <citation type="submission" date="2019-12" db="EMBL/GenBank/DDBJ databases">
        <title>Complete genome sequence of Mycolicibacterium xenopi str. JCM15661T.</title>
        <authorList>
            <person name="Yoshida M."/>
            <person name="Fukano H."/>
            <person name="Asakura T."/>
            <person name="Hoshino Y."/>
        </authorList>
    </citation>
    <scope>NUCLEOTIDE SEQUENCE [LARGE SCALE GENOMIC DNA]</scope>
    <source>
        <strain evidence="1 2">JCM 15661T</strain>
    </source>
</reference>
<evidence type="ECO:0000313" key="1">
    <source>
        <dbReference type="EMBL" id="BBU22635.1"/>
    </source>
</evidence>
<accession>A0AAD1H1Q5</accession>
<dbReference type="AlphaFoldDB" id="A0AAD1H1Q5"/>
<dbReference type="Proteomes" id="UP000464624">
    <property type="component" value="Chromosome"/>
</dbReference>
<gene>
    <name evidence="1" type="ORF">MYXE_24250</name>
</gene>
<sequence>MFRGLAIFVTIPSMPADTGRGLRVLAVGLHQLGAQCETLHAELSAVAVPSFIAASSWQSNAGAVNIAAAGARSDLTAIAHRVATRGANYSKAGTAYAVTDEESSGRFRGLVS</sequence>
<dbReference type="KEGG" id="mxe:MYXE_24250"/>
<dbReference type="EMBL" id="AP022314">
    <property type="protein sequence ID" value="BBU22635.1"/>
    <property type="molecule type" value="Genomic_DNA"/>
</dbReference>
<protein>
    <submittedName>
        <fullName evidence="1">Uncharacterized protein</fullName>
    </submittedName>
</protein>
<organism evidence="1 2">
    <name type="scientific">Mycobacterium xenopi</name>
    <dbReference type="NCBI Taxonomy" id="1789"/>
    <lineage>
        <taxon>Bacteria</taxon>
        <taxon>Bacillati</taxon>
        <taxon>Actinomycetota</taxon>
        <taxon>Actinomycetes</taxon>
        <taxon>Mycobacteriales</taxon>
        <taxon>Mycobacteriaceae</taxon>
        <taxon>Mycobacterium</taxon>
    </lineage>
</organism>
<evidence type="ECO:0000313" key="2">
    <source>
        <dbReference type="Proteomes" id="UP000464624"/>
    </source>
</evidence>
<name>A0AAD1H1Q5_MYCXE</name>
<proteinExistence type="predicted"/>